<accession>A0A918PX30</accession>
<dbReference type="EMBL" id="BMWG01000003">
    <property type="protein sequence ID" value="GGZ24968.1"/>
    <property type="molecule type" value="Genomic_DNA"/>
</dbReference>
<evidence type="ECO:0000313" key="3">
    <source>
        <dbReference type="Proteomes" id="UP000630936"/>
    </source>
</evidence>
<evidence type="ECO:0000313" key="2">
    <source>
        <dbReference type="EMBL" id="GGZ24968.1"/>
    </source>
</evidence>
<dbReference type="RefSeq" id="WP_190122402.1">
    <property type="nucleotide sequence ID" value="NZ_BMWG01000003.1"/>
</dbReference>
<feature type="compositionally biased region" description="Pro residues" evidence="1">
    <location>
        <begin position="46"/>
        <end position="65"/>
    </location>
</feature>
<dbReference type="Proteomes" id="UP000630936">
    <property type="component" value="Unassembled WGS sequence"/>
</dbReference>
<keyword evidence="3" id="KW-1185">Reference proteome</keyword>
<evidence type="ECO:0000256" key="1">
    <source>
        <dbReference type="SAM" id="MobiDB-lite"/>
    </source>
</evidence>
<name>A0A918PX30_9ACTN</name>
<protein>
    <submittedName>
        <fullName evidence="2">L,D-transpeptidase</fullName>
    </submittedName>
</protein>
<reference evidence="2" key="1">
    <citation type="journal article" date="2014" name="Int. J. Syst. Evol. Microbiol.">
        <title>Complete genome sequence of Corynebacterium casei LMG S-19264T (=DSM 44701T), isolated from a smear-ripened cheese.</title>
        <authorList>
            <consortium name="US DOE Joint Genome Institute (JGI-PGF)"/>
            <person name="Walter F."/>
            <person name="Albersmeier A."/>
            <person name="Kalinowski J."/>
            <person name="Ruckert C."/>
        </authorList>
    </citation>
    <scope>NUCLEOTIDE SEQUENCE</scope>
    <source>
        <strain evidence="2">JCM 4988</strain>
    </source>
</reference>
<organism evidence="2 3">
    <name type="scientific">Streptomyces inusitatus</name>
    <dbReference type="NCBI Taxonomy" id="68221"/>
    <lineage>
        <taxon>Bacteria</taxon>
        <taxon>Bacillati</taxon>
        <taxon>Actinomycetota</taxon>
        <taxon>Actinomycetes</taxon>
        <taxon>Kitasatosporales</taxon>
        <taxon>Streptomycetaceae</taxon>
        <taxon>Streptomyces</taxon>
    </lineage>
</organism>
<proteinExistence type="predicted"/>
<feature type="region of interest" description="Disordered" evidence="1">
    <location>
        <begin position="38"/>
        <end position="72"/>
    </location>
</feature>
<sequence length="188" mass="19339">MARQISSGALVTGLTSAALMGVLLLAVQAGESAPLNPAAAGKPVGSPGPTPLPQKPKTAPKPPAVPAESGQGKRVVYSLGQDRVWLVDHTEKALRTFTVWPGNVEPALGIHKVTTRTLTATGTDGVSVENVVFFSALGNVNIAFSAAVDGSSPKPIPGKQTGAIRVGTEDGQRIWDFTVKGSDIVVVR</sequence>
<comment type="caution">
    <text evidence="2">The sequence shown here is derived from an EMBL/GenBank/DDBJ whole genome shotgun (WGS) entry which is preliminary data.</text>
</comment>
<gene>
    <name evidence="2" type="ORF">GCM10010387_18030</name>
</gene>
<reference evidence="2" key="2">
    <citation type="submission" date="2020-09" db="EMBL/GenBank/DDBJ databases">
        <authorList>
            <person name="Sun Q."/>
            <person name="Ohkuma M."/>
        </authorList>
    </citation>
    <scope>NUCLEOTIDE SEQUENCE</scope>
    <source>
        <strain evidence="2">JCM 4988</strain>
    </source>
</reference>
<dbReference type="AlphaFoldDB" id="A0A918PX30"/>